<evidence type="ECO:0000313" key="3">
    <source>
        <dbReference type="EMBL" id="MBB3209459.1"/>
    </source>
</evidence>
<dbReference type="Proteomes" id="UP000536179">
    <property type="component" value="Unassembled WGS sequence"/>
</dbReference>
<proteinExistence type="predicted"/>
<comment type="caution">
    <text evidence="3">The sequence shown here is derived from an EMBL/GenBank/DDBJ whole genome shotgun (WGS) entry which is preliminary data.</text>
</comment>
<dbReference type="GO" id="GO:0000224">
    <property type="term" value="F:peptide-N4-(N-acetyl-beta-glucosaminyl)asparagine amidase activity"/>
    <property type="evidence" value="ECO:0007669"/>
    <property type="project" value="TreeGrafter"/>
</dbReference>
<dbReference type="InterPro" id="IPR014718">
    <property type="entry name" value="GH-type_carb-bd"/>
</dbReference>
<dbReference type="EMBL" id="JACHXU010000024">
    <property type="protein sequence ID" value="MBB3209459.1"/>
    <property type="molecule type" value="Genomic_DNA"/>
</dbReference>
<dbReference type="FunFam" id="1.20.1610.10:FF:000001">
    <property type="entry name" value="Putative alpha-1,2-mannosidase"/>
    <property type="match status" value="1"/>
</dbReference>
<evidence type="ECO:0000313" key="4">
    <source>
        <dbReference type="Proteomes" id="UP000536179"/>
    </source>
</evidence>
<dbReference type="Pfam" id="PF17678">
    <property type="entry name" value="Glyco_hydro_92N"/>
    <property type="match status" value="1"/>
</dbReference>
<dbReference type="Gene3D" id="1.20.1050.60">
    <property type="entry name" value="alpha-1,2-mannosidase"/>
    <property type="match status" value="1"/>
</dbReference>
<dbReference type="PANTHER" id="PTHR12143">
    <property type="entry name" value="PEPTIDE N-GLYCANASE PNGASE -RELATED"/>
    <property type="match status" value="1"/>
</dbReference>
<dbReference type="PANTHER" id="PTHR12143:SF43">
    <property type="entry name" value="PUTATIVE-RELATED"/>
    <property type="match status" value="1"/>
</dbReference>
<dbReference type="SUPFAM" id="SSF48208">
    <property type="entry name" value="Six-hairpin glycosidases"/>
    <property type="match status" value="1"/>
</dbReference>
<dbReference type="NCBIfam" id="TIGR01180">
    <property type="entry name" value="aman2_put"/>
    <property type="match status" value="1"/>
</dbReference>
<dbReference type="FunFam" id="1.20.1050.60:FF:000001">
    <property type="entry name" value="Putative alpha-1,2-mannosidase"/>
    <property type="match status" value="1"/>
</dbReference>
<dbReference type="Pfam" id="PF07971">
    <property type="entry name" value="Glyco_hydro_92"/>
    <property type="match status" value="1"/>
</dbReference>
<feature type="domain" description="Glycosyl hydrolase family 92 N-terminal" evidence="2">
    <location>
        <begin position="35"/>
        <end position="264"/>
    </location>
</feature>
<dbReference type="AlphaFoldDB" id="A0A7W5E3D5"/>
<dbReference type="InterPro" id="IPR008928">
    <property type="entry name" value="6-hairpin_glycosidase_sf"/>
</dbReference>
<dbReference type="GO" id="GO:0005829">
    <property type="term" value="C:cytosol"/>
    <property type="evidence" value="ECO:0007669"/>
    <property type="project" value="TreeGrafter"/>
</dbReference>
<dbReference type="InterPro" id="IPR012939">
    <property type="entry name" value="Glyco_hydro_92"/>
</dbReference>
<dbReference type="GO" id="GO:0006516">
    <property type="term" value="P:glycoprotein catabolic process"/>
    <property type="evidence" value="ECO:0007669"/>
    <property type="project" value="TreeGrafter"/>
</dbReference>
<reference evidence="3 4" key="1">
    <citation type="submission" date="2020-08" db="EMBL/GenBank/DDBJ databases">
        <title>Genomic Encyclopedia of Type Strains, Phase III (KMG-III): the genomes of soil and plant-associated and newly described type strains.</title>
        <authorList>
            <person name="Whitman W."/>
        </authorList>
    </citation>
    <scope>NUCLEOTIDE SEQUENCE [LARGE SCALE GENOMIC DNA]</scope>
    <source>
        <strain evidence="3 4">CECT 8075</strain>
    </source>
</reference>
<dbReference type="Gene3D" id="1.20.1610.10">
    <property type="entry name" value="alpha-1,2-mannosidases domains"/>
    <property type="match status" value="1"/>
</dbReference>
<evidence type="ECO:0000259" key="1">
    <source>
        <dbReference type="Pfam" id="PF07971"/>
    </source>
</evidence>
<dbReference type="InterPro" id="IPR050883">
    <property type="entry name" value="PNGase"/>
</dbReference>
<dbReference type="Gene3D" id="2.70.98.10">
    <property type="match status" value="1"/>
</dbReference>
<gene>
    <name evidence="3" type="ORF">FHS27_005299</name>
</gene>
<feature type="domain" description="Glycosyl hydrolase family 92" evidence="1">
    <location>
        <begin position="270"/>
        <end position="744"/>
    </location>
</feature>
<dbReference type="GO" id="GO:0005975">
    <property type="term" value="P:carbohydrate metabolic process"/>
    <property type="evidence" value="ECO:0007669"/>
    <property type="project" value="InterPro"/>
</dbReference>
<organism evidence="3 4">
    <name type="scientific">Aporhodopirellula rubra</name>
    <dbReference type="NCBI Taxonomy" id="980271"/>
    <lineage>
        <taxon>Bacteria</taxon>
        <taxon>Pseudomonadati</taxon>
        <taxon>Planctomycetota</taxon>
        <taxon>Planctomycetia</taxon>
        <taxon>Pirellulales</taxon>
        <taxon>Pirellulaceae</taxon>
        <taxon>Aporhodopirellula</taxon>
    </lineage>
</organism>
<keyword evidence="4" id="KW-1185">Reference proteome</keyword>
<name>A0A7W5E3D5_9BACT</name>
<dbReference type="InterPro" id="IPR041371">
    <property type="entry name" value="GH92_N"/>
</dbReference>
<dbReference type="FunFam" id="3.30.2080.10:FF:000001">
    <property type="entry name" value="Alpha-1,2-mannosidase subfamily"/>
    <property type="match status" value="1"/>
</dbReference>
<dbReference type="GO" id="GO:0030246">
    <property type="term" value="F:carbohydrate binding"/>
    <property type="evidence" value="ECO:0007669"/>
    <property type="project" value="InterPro"/>
</dbReference>
<dbReference type="InterPro" id="IPR005887">
    <property type="entry name" value="GH92_a_mannosidase_put"/>
</dbReference>
<dbReference type="RefSeq" id="WP_246420847.1">
    <property type="nucleotide sequence ID" value="NZ_JACHXU010000024.1"/>
</dbReference>
<evidence type="ECO:0000259" key="2">
    <source>
        <dbReference type="Pfam" id="PF17678"/>
    </source>
</evidence>
<protein>
    <submittedName>
        <fullName evidence="3">Putative alpha-1,2-mannosidase</fullName>
    </submittedName>
</protein>
<sequence>MKRRLLETLQFVLTTGLMLIASSNVFGESLVSLANPLQGTDSVQDFSHGNLYPAIATPFPMNAWSAYTQPMPDSFYYQYQQTKFRGIRQTHQPSPWINEYAAFSFMPVTGELRVNDRDRASDFSHEQEQARPSYYQVYLQTHDATIEVTPTPRCASFKVTYGDSVGEDRPAYIVLDAFRGGSSVQILPDRKTVIGTVRNNSGGVPSNFANYFIVKFDQAFESHGTWTPDNIAEGQNEATGDHVGAYFQFNTSTSHEVTYQVASSFISHEQAEQNMRSEIGTDDFDTVLAKADAAWNEHLARITIEGGSHEQRRTFYSAMYRTMLFPHQFYEIDSAGTKKYYSPYDGKIHEGVMYTDSGLWDTFRALHPLLNLIAPETNAEILQGLLNAYNESGWLPAWASPGHRDCMIGNHAFSLFADAWVKGIRDFDAEAALKAIVHDANNEGPIRTIGRQGCDFYRELGYIPSSEISEATAKTLEFAYDDYCASVLARGLGEDEIADRFAADSTKWRNVLDTETGFVRGRNKDGSWAEHFSPDEWGGPFTEGSSWHWTWSVFHDIDGLIEALGGRDAFAKRLDSVFNAPPTVRTGSYGGLIHEMTEMIALNMGQYAHGNQPIQHMIYLYVHAGQPWKTQYHARQVMDRLYDSSPRGLCGDEDNGQTSAWYVFSALGLYPVTPGDTTYIMGSPLFERATVQLSNDKTFTVEAIENSHENVYVQSATLNGEPLDRAWLTHDEIVSGGTLRLQMSDVPNKMWASSPESRPAH</sequence>
<dbReference type="Gene3D" id="3.30.2080.10">
    <property type="entry name" value="GH92 mannosidase domain"/>
    <property type="match status" value="1"/>
</dbReference>
<accession>A0A7W5E3D5</accession>